<dbReference type="OrthoDB" id="3268863at2"/>
<dbReference type="Proteomes" id="UP000316500">
    <property type="component" value="Unassembled WGS sequence"/>
</dbReference>
<protein>
    <submittedName>
        <fullName evidence="1">DUF3263 domain-containing protein</fullName>
    </submittedName>
</protein>
<organism evidence="1 2">
    <name type="scientific">Paenarthrobacter nitroguajacolicus</name>
    <name type="common">Arthrobacter nitroguajacolicus</name>
    <dbReference type="NCBI Taxonomy" id="211146"/>
    <lineage>
        <taxon>Bacteria</taxon>
        <taxon>Bacillati</taxon>
        <taxon>Actinomycetota</taxon>
        <taxon>Actinomycetes</taxon>
        <taxon>Micrococcales</taxon>
        <taxon>Micrococcaceae</taxon>
        <taxon>Paenarthrobacter</taxon>
    </lineage>
</organism>
<dbReference type="AlphaFoldDB" id="A0A558GXK4"/>
<accession>A0A558GXK4</accession>
<sequence length="82" mass="9249">MGDTVTNEEKAILKLATAPYKYAAAREADATEQFGLTPTQYWQAVNRIIDNPAARAYDPHGTALLIRQRTSRGRTAIRRRLF</sequence>
<proteinExistence type="predicted"/>
<dbReference type="Pfam" id="PF11662">
    <property type="entry name" value="DUF3263"/>
    <property type="match status" value="1"/>
</dbReference>
<name>A0A558GXK4_PAENT</name>
<dbReference type="EMBL" id="VNFK01000010">
    <property type="protein sequence ID" value="TVU61613.1"/>
    <property type="molecule type" value="Genomic_DNA"/>
</dbReference>
<reference evidence="1 2" key="1">
    <citation type="submission" date="2019-07" db="EMBL/GenBank/DDBJ databases">
        <title>Diversity of Bacteria from Kongsfjorden, Arctic.</title>
        <authorList>
            <person name="Yu Y."/>
        </authorList>
    </citation>
    <scope>NUCLEOTIDE SEQUENCE [LARGE SCALE GENOMIC DNA]</scope>
    <source>
        <strain evidence="1 2">SM1928</strain>
    </source>
</reference>
<dbReference type="InterPro" id="IPR021678">
    <property type="entry name" value="DUF3263"/>
</dbReference>
<gene>
    <name evidence="1" type="ORF">FQP90_13820</name>
</gene>
<comment type="caution">
    <text evidence="1">The sequence shown here is derived from an EMBL/GenBank/DDBJ whole genome shotgun (WGS) entry which is preliminary data.</text>
</comment>
<evidence type="ECO:0000313" key="1">
    <source>
        <dbReference type="EMBL" id="TVU61613.1"/>
    </source>
</evidence>
<evidence type="ECO:0000313" key="2">
    <source>
        <dbReference type="Proteomes" id="UP000316500"/>
    </source>
</evidence>